<accession>X6LWB5</accession>
<dbReference type="SUPFAM" id="SSF50978">
    <property type="entry name" value="WD40 repeat-like"/>
    <property type="match status" value="1"/>
</dbReference>
<organism evidence="1 2">
    <name type="scientific">Reticulomyxa filosa</name>
    <dbReference type="NCBI Taxonomy" id="46433"/>
    <lineage>
        <taxon>Eukaryota</taxon>
        <taxon>Sar</taxon>
        <taxon>Rhizaria</taxon>
        <taxon>Retaria</taxon>
        <taxon>Foraminifera</taxon>
        <taxon>Monothalamids</taxon>
        <taxon>Reticulomyxidae</taxon>
        <taxon>Reticulomyxa</taxon>
    </lineage>
</organism>
<protein>
    <submittedName>
        <fullName evidence="1">Uncharacterized protein</fullName>
    </submittedName>
</protein>
<comment type="caution">
    <text evidence="1">The sequence shown here is derived from an EMBL/GenBank/DDBJ whole genome shotgun (WGS) entry which is preliminary data.</text>
</comment>
<evidence type="ECO:0000313" key="2">
    <source>
        <dbReference type="Proteomes" id="UP000023152"/>
    </source>
</evidence>
<dbReference type="Proteomes" id="UP000023152">
    <property type="component" value="Unassembled WGS sequence"/>
</dbReference>
<dbReference type="AlphaFoldDB" id="X6LWB5"/>
<name>X6LWB5_RETFI</name>
<keyword evidence="2" id="KW-1185">Reference proteome</keyword>
<dbReference type="Gene3D" id="2.130.10.10">
    <property type="entry name" value="YVTN repeat-like/Quinoprotein amine dehydrogenase"/>
    <property type="match status" value="1"/>
</dbReference>
<gene>
    <name evidence="1" type="ORF">RFI_31506</name>
</gene>
<reference evidence="1 2" key="1">
    <citation type="journal article" date="2013" name="Curr. Biol.">
        <title>The Genome of the Foraminiferan Reticulomyxa filosa.</title>
        <authorList>
            <person name="Glockner G."/>
            <person name="Hulsmann N."/>
            <person name="Schleicher M."/>
            <person name="Noegel A.A."/>
            <person name="Eichinger L."/>
            <person name="Gallinger C."/>
            <person name="Pawlowski J."/>
            <person name="Sierra R."/>
            <person name="Euteneuer U."/>
            <person name="Pillet L."/>
            <person name="Moustafa A."/>
            <person name="Platzer M."/>
            <person name="Groth M."/>
            <person name="Szafranski K."/>
            <person name="Schliwa M."/>
        </authorList>
    </citation>
    <scope>NUCLEOTIDE SEQUENCE [LARGE SCALE GENOMIC DNA]</scope>
</reference>
<dbReference type="EMBL" id="ASPP01027691">
    <property type="protein sequence ID" value="ETO05889.1"/>
    <property type="molecule type" value="Genomic_DNA"/>
</dbReference>
<dbReference type="InterPro" id="IPR036322">
    <property type="entry name" value="WD40_repeat_dom_sf"/>
</dbReference>
<sequence length="148" mass="17767">MFYFLIYIKKQQYKIYIYQEELANQTTKLKQEFETILCESKTNDDEFNSKYELKLTNSSYKQRNKLFEHNGRVDSIDYTIFNRSQFICSGSCDTIYVWYVDNKKQIGNLSIKIDYIVQNFHNITIIVKVKKSFALRQLIILFVFGIIM</sequence>
<evidence type="ECO:0000313" key="1">
    <source>
        <dbReference type="EMBL" id="ETO05889.1"/>
    </source>
</evidence>
<proteinExistence type="predicted"/>
<dbReference type="InterPro" id="IPR015943">
    <property type="entry name" value="WD40/YVTN_repeat-like_dom_sf"/>
</dbReference>